<sequence length="124" mass="13527">MSTSTLPPIASSERSAARTALVGDVRQFGRAADHAEETSQVLAGLREVRSCAITAGPHNLVVDVWLRTLHDVHAFEAHVSRRLPRLTVTATDRSVVLRTVKHMGRLLGRDGHSVGVVPLRHPCR</sequence>
<dbReference type="EMBL" id="CP108195">
    <property type="protein sequence ID" value="WTS10302.1"/>
    <property type="molecule type" value="Genomic_DNA"/>
</dbReference>
<name>A0AAU1U118_9ACTN</name>
<organism evidence="2">
    <name type="scientific">Streptomyces sp. NBC_00119</name>
    <dbReference type="NCBI Taxonomy" id="2975659"/>
    <lineage>
        <taxon>Bacteria</taxon>
        <taxon>Bacillati</taxon>
        <taxon>Actinomycetota</taxon>
        <taxon>Actinomycetes</taxon>
        <taxon>Kitasatosporales</taxon>
        <taxon>Streptomycetaceae</taxon>
        <taxon>Streptomyces</taxon>
    </lineage>
</organism>
<feature type="domain" description="Transcription regulator AsnC/Lrp ligand binding" evidence="1">
    <location>
        <begin position="33"/>
        <end position="98"/>
    </location>
</feature>
<proteinExistence type="predicted"/>
<evidence type="ECO:0000259" key="1">
    <source>
        <dbReference type="Pfam" id="PF01037"/>
    </source>
</evidence>
<evidence type="ECO:0000313" key="2">
    <source>
        <dbReference type="EMBL" id="WTS10302.1"/>
    </source>
</evidence>
<reference evidence="2" key="1">
    <citation type="submission" date="2022-10" db="EMBL/GenBank/DDBJ databases">
        <title>The complete genomes of actinobacterial strains from the NBC collection.</title>
        <authorList>
            <person name="Joergensen T.S."/>
            <person name="Alvarez Arevalo M."/>
            <person name="Sterndorff E.B."/>
            <person name="Faurdal D."/>
            <person name="Vuksanovic O."/>
            <person name="Mourched A.-S."/>
            <person name="Charusanti P."/>
            <person name="Shaw S."/>
            <person name="Blin K."/>
            <person name="Weber T."/>
        </authorList>
    </citation>
    <scope>NUCLEOTIDE SEQUENCE</scope>
    <source>
        <strain evidence="2">NBC_00119</strain>
    </source>
</reference>
<dbReference type="SUPFAM" id="SSF54909">
    <property type="entry name" value="Dimeric alpha+beta barrel"/>
    <property type="match status" value="1"/>
</dbReference>
<accession>A0AAU1U118</accession>
<dbReference type="Gene3D" id="3.30.70.920">
    <property type="match status" value="1"/>
</dbReference>
<dbReference type="Pfam" id="PF01037">
    <property type="entry name" value="AsnC_trans_reg"/>
    <property type="match status" value="1"/>
</dbReference>
<dbReference type="InterPro" id="IPR011008">
    <property type="entry name" value="Dimeric_a/b-barrel"/>
</dbReference>
<dbReference type="InterPro" id="IPR019887">
    <property type="entry name" value="Tscrpt_reg_AsnC/Lrp_C"/>
</dbReference>
<dbReference type="AlphaFoldDB" id="A0AAU1U118"/>
<gene>
    <name evidence="2" type="ORF">OHU69_03980</name>
</gene>
<protein>
    <submittedName>
        <fullName evidence="2">Lrp/AsnC ligand binding domain-containing protein</fullName>
    </submittedName>
</protein>